<accession>A0ABN2PSM6</accession>
<protein>
    <recommendedName>
        <fullName evidence="4">Lipocalin-like domain-containing protein</fullName>
    </recommendedName>
</protein>
<evidence type="ECO:0000256" key="1">
    <source>
        <dbReference type="SAM" id="MobiDB-lite"/>
    </source>
</evidence>
<comment type="caution">
    <text evidence="2">The sequence shown here is derived from an EMBL/GenBank/DDBJ whole genome shotgun (WGS) entry which is preliminary data.</text>
</comment>
<dbReference type="RefSeq" id="WP_248147953.1">
    <property type="nucleotide sequence ID" value="NZ_BAAAOF010000005.1"/>
</dbReference>
<sequence length="201" mass="20379">MRALPAVVVLSTLVVLTGCGSPTSAPSPTRASPGDAAGGSDGSSVDVDPLSACLEGTWQLDTADFLAQSQEYLVGLGIPLDSLDVEGGQQLVFAADGFTSQSTDLTWTASMMGQTVTIPSESAGEGAWNGADGALTVTDWVWNVDPADAPPPSGLPPEAEVPDLGGFSLDGATVPDVVCDDETLVLQGADAPLRAVFVRFG</sequence>
<evidence type="ECO:0000313" key="3">
    <source>
        <dbReference type="Proteomes" id="UP001501343"/>
    </source>
</evidence>
<gene>
    <name evidence="2" type="ORF">GCM10009775_24270</name>
</gene>
<dbReference type="Proteomes" id="UP001501343">
    <property type="component" value="Unassembled WGS sequence"/>
</dbReference>
<keyword evidence="3" id="KW-1185">Reference proteome</keyword>
<proteinExistence type="predicted"/>
<evidence type="ECO:0000313" key="2">
    <source>
        <dbReference type="EMBL" id="GAA1931287.1"/>
    </source>
</evidence>
<feature type="compositionally biased region" description="Low complexity" evidence="1">
    <location>
        <begin position="21"/>
        <end position="35"/>
    </location>
</feature>
<organism evidence="2 3">
    <name type="scientific">Microbacterium aoyamense</name>
    <dbReference type="NCBI Taxonomy" id="344166"/>
    <lineage>
        <taxon>Bacteria</taxon>
        <taxon>Bacillati</taxon>
        <taxon>Actinomycetota</taxon>
        <taxon>Actinomycetes</taxon>
        <taxon>Micrococcales</taxon>
        <taxon>Microbacteriaceae</taxon>
        <taxon>Microbacterium</taxon>
    </lineage>
</organism>
<reference evidence="2 3" key="1">
    <citation type="journal article" date="2019" name="Int. J. Syst. Evol. Microbiol.">
        <title>The Global Catalogue of Microorganisms (GCM) 10K type strain sequencing project: providing services to taxonomists for standard genome sequencing and annotation.</title>
        <authorList>
            <consortium name="The Broad Institute Genomics Platform"/>
            <consortium name="The Broad Institute Genome Sequencing Center for Infectious Disease"/>
            <person name="Wu L."/>
            <person name="Ma J."/>
        </authorList>
    </citation>
    <scope>NUCLEOTIDE SEQUENCE [LARGE SCALE GENOMIC DNA]</scope>
    <source>
        <strain evidence="2 3">JCM 14900</strain>
    </source>
</reference>
<dbReference type="PROSITE" id="PS51257">
    <property type="entry name" value="PROKAR_LIPOPROTEIN"/>
    <property type="match status" value="1"/>
</dbReference>
<evidence type="ECO:0008006" key="4">
    <source>
        <dbReference type="Google" id="ProtNLM"/>
    </source>
</evidence>
<dbReference type="EMBL" id="BAAAOF010000005">
    <property type="protein sequence ID" value="GAA1931287.1"/>
    <property type="molecule type" value="Genomic_DNA"/>
</dbReference>
<name>A0ABN2PSM6_9MICO</name>
<feature type="region of interest" description="Disordered" evidence="1">
    <location>
        <begin position="21"/>
        <end position="45"/>
    </location>
</feature>